<evidence type="ECO:0000259" key="2">
    <source>
        <dbReference type="Pfam" id="PF09423"/>
    </source>
</evidence>
<keyword evidence="1" id="KW-0732">Signal</keyword>
<dbReference type="Gene3D" id="3.60.21.70">
    <property type="entry name" value="PhoD-like phosphatase"/>
    <property type="match status" value="1"/>
</dbReference>
<dbReference type="PANTHER" id="PTHR43606">
    <property type="entry name" value="PHOSPHATASE, PUTATIVE (AFU_ORTHOLOGUE AFUA_6G08710)-RELATED"/>
    <property type="match status" value="1"/>
</dbReference>
<dbReference type="PANTHER" id="PTHR43606:SF1">
    <property type="entry name" value="PHOD-LIKE PHOSPHATASE METALLOPHOSPHATASE DOMAIN-CONTAINING PROTEIN"/>
    <property type="match status" value="1"/>
</dbReference>
<protein>
    <submittedName>
        <fullName evidence="4">Alkaline phosphatase D family protein</fullName>
    </submittedName>
</protein>
<evidence type="ECO:0000313" key="4">
    <source>
        <dbReference type="EMBL" id="GAA4991526.1"/>
    </source>
</evidence>
<dbReference type="SUPFAM" id="SSF56300">
    <property type="entry name" value="Metallo-dependent phosphatases"/>
    <property type="match status" value="1"/>
</dbReference>
<dbReference type="InterPro" id="IPR018946">
    <property type="entry name" value="PhoD-like_MPP"/>
</dbReference>
<gene>
    <name evidence="4" type="ORF">GCM10023205_74560</name>
</gene>
<comment type="caution">
    <text evidence="4">The sequence shown here is derived from an EMBL/GenBank/DDBJ whole genome shotgun (WGS) entry which is preliminary data.</text>
</comment>
<proteinExistence type="predicted"/>
<feature type="domain" description="Phospholipase D N-terminal" evidence="3">
    <location>
        <begin position="50"/>
        <end position="132"/>
    </location>
</feature>
<dbReference type="Pfam" id="PF09423">
    <property type="entry name" value="PhoD"/>
    <property type="match status" value="1"/>
</dbReference>
<name>A0ABP9I9M7_9ACTN</name>
<feature type="domain" description="PhoD-like phosphatase metallophosphatase" evidence="2">
    <location>
        <begin position="157"/>
        <end position="499"/>
    </location>
</feature>
<dbReference type="InterPro" id="IPR006311">
    <property type="entry name" value="TAT_signal"/>
</dbReference>
<dbReference type="PROSITE" id="PS51318">
    <property type="entry name" value="TAT"/>
    <property type="match status" value="1"/>
</dbReference>
<evidence type="ECO:0000256" key="1">
    <source>
        <dbReference type="SAM" id="SignalP"/>
    </source>
</evidence>
<keyword evidence="5" id="KW-1185">Reference proteome</keyword>
<dbReference type="InterPro" id="IPR052900">
    <property type="entry name" value="Phospholipid_Metab_Enz"/>
</dbReference>
<accession>A0ABP9I9M7</accession>
<dbReference type="InterPro" id="IPR029052">
    <property type="entry name" value="Metallo-depent_PP-like"/>
</dbReference>
<organism evidence="4 5">
    <name type="scientific">Yinghuangia aomiensis</name>
    <dbReference type="NCBI Taxonomy" id="676205"/>
    <lineage>
        <taxon>Bacteria</taxon>
        <taxon>Bacillati</taxon>
        <taxon>Actinomycetota</taxon>
        <taxon>Actinomycetes</taxon>
        <taxon>Kitasatosporales</taxon>
        <taxon>Streptomycetaceae</taxon>
        <taxon>Yinghuangia</taxon>
    </lineage>
</organism>
<reference evidence="5" key="1">
    <citation type="journal article" date="2019" name="Int. J. Syst. Evol. Microbiol.">
        <title>The Global Catalogue of Microorganisms (GCM) 10K type strain sequencing project: providing services to taxonomists for standard genome sequencing and annotation.</title>
        <authorList>
            <consortium name="The Broad Institute Genomics Platform"/>
            <consortium name="The Broad Institute Genome Sequencing Center for Infectious Disease"/>
            <person name="Wu L."/>
            <person name="Ma J."/>
        </authorList>
    </citation>
    <scope>NUCLEOTIDE SEQUENCE [LARGE SCALE GENOMIC DNA]</scope>
    <source>
        <strain evidence="5">JCM 17986</strain>
    </source>
</reference>
<feature type="signal peptide" evidence="1">
    <location>
        <begin position="1"/>
        <end position="30"/>
    </location>
</feature>
<dbReference type="Proteomes" id="UP001500466">
    <property type="component" value="Unassembled WGS sequence"/>
</dbReference>
<evidence type="ECO:0000313" key="5">
    <source>
        <dbReference type="Proteomes" id="UP001500466"/>
    </source>
</evidence>
<dbReference type="Gene3D" id="2.60.40.380">
    <property type="entry name" value="Purple acid phosphatase-like, N-terminal"/>
    <property type="match status" value="1"/>
</dbReference>
<evidence type="ECO:0000259" key="3">
    <source>
        <dbReference type="Pfam" id="PF16655"/>
    </source>
</evidence>
<dbReference type="Pfam" id="PF16655">
    <property type="entry name" value="PhoD_N"/>
    <property type="match status" value="1"/>
</dbReference>
<dbReference type="EMBL" id="BAABHS010000044">
    <property type="protein sequence ID" value="GAA4991526.1"/>
    <property type="molecule type" value="Genomic_DNA"/>
</dbReference>
<feature type="chain" id="PRO_5046611831" evidence="1">
    <location>
        <begin position="31"/>
        <end position="518"/>
    </location>
</feature>
<dbReference type="InterPro" id="IPR032093">
    <property type="entry name" value="PhoD_N"/>
</dbReference>
<dbReference type="InterPro" id="IPR038607">
    <property type="entry name" value="PhoD-like_sf"/>
</dbReference>
<sequence>MGMDRRAFLRTGTLAGAAAVPLVGSGVAFASPGAGGTPALVRGDRPMLSHGVQSGDATTDSAVVWARADRPGRLTVAYGTRPDLRDARRVRGPWVTPDTDLTGKVRLRDLKPGRRVYYSVAVEDDRGNTGAAVTGSLTTAPHPHQKADVKFVWTGDIVGQGWGINPDLGGMRIFERMRALDPDFYLCSGDTVYSDGPLAESVTLPDGRVWRNLTTPEKSKVAETLAEYRGQFAYNLLDANYRALAAQVPQINQWDDHEVRNNWYPGQILDDARYTEKRVDVLAARARQAFQEWVPIGDDRIYRKLSYGRHLDVFVLDMRTYKDPNDGNRYADPKRGMLGDRQRRWLIDGLSQSRATWKVVANDLPLGLVVPDGATAQEGVAQGDNGAPLGRELEFAEVLRTTHRRGVTGIVFATADVHYTAAHHYDPARAAVGDFTPFWEFVSGPANAGAFGPNTLDGTFGPKAEFVHAPPRANASPMEGFQHFGEMQVDGHSGDLTVRLRDAESSVLWSKTLQAPKG</sequence>